<dbReference type="STRING" id="1921764.BSR28_05560"/>
<feature type="transmembrane region" description="Helical" evidence="2">
    <location>
        <begin position="106"/>
        <end position="124"/>
    </location>
</feature>
<evidence type="ECO:0000256" key="2">
    <source>
        <dbReference type="SAM" id="Phobius"/>
    </source>
</evidence>
<name>A0A1Q5PLS6_9ACTO</name>
<comment type="caution">
    <text evidence="3">The sequence shown here is derived from an EMBL/GenBank/DDBJ whole genome shotgun (WGS) entry which is preliminary data.</text>
</comment>
<dbReference type="RefSeq" id="WP_073709357.1">
    <property type="nucleotide sequence ID" value="NZ_MQSV01000003.1"/>
</dbReference>
<accession>A0A1Q5PLS6</accession>
<feature type="compositionally biased region" description="Polar residues" evidence="1">
    <location>
        <begin position="55"/>
        <end position="75"/>
    </location>
</feature>
<proteinExistence type="predicted"/>
<dbReference type="AlphaFoldDB" id="A0A1Q5PLS6"/>
<feature type="compositionally biased region" description="Low complexity" evidence="1">
    <location>
        <begin position="11"/>
        <end position="54"/>
    </location>
</feature>
<keyword evidence="2" id="KW-0472">Membrane</keyword>
<evidence type="ECO:0000256" key="1">
    <source>
        <dbReference type="SAM" id="MobiDB-lite"/>
    </source>
</evidence>
<dbReference type="OrthoDB" id="8592593at2"/>
<keyword evidence="2" id="KW-1133">Transmembrane helix</keyword>
<feature type="transmembrane region" description="Helical" evidence="2">
    <location>
        <begin position="144"/>
        <end position="162"/>
    </location>
</feature>
<evidence type="ECO:0000313" key="4">
    <source>
        <dbReference type="Proteomes" id="UP000186785"/>
    </source>
</evidence>
<reference evidence="3 4" key="1">
    <citation type="submission" date="2016-11" db="EMBL/GenBank/DDBJ databases">
        <title>Actinomyces gypaetusis sp. nov. isolated from the vulture Gypaetus barbatus in Qinghai Tibet Plateau China.</title>
        <authorList>
            <person name="Meng X."/>
        </authorList>
    </citation>
    <scope>NUCLEOTIDE SEQUENCE [LARGE SCALE GENOMIC DNA]</scope>
    <source>
        <strain evidence="3 4">VUL4_2</strain>
    </source>
</reference>
<keyword evidence="2" id="KW-0812">Transmembrane</keyword>
<feature type="transmembrane region" description="Helical" evidence="2">
    <location>
        <begin position="169"/>
        <end position="187"/>
    </location>
</feature>
<dbReference type="Proteomes" id="UP000186785">
    <property type="component" value="Unassembled WGS sequence"/>
</dbReference>
<gene>
    <name evidence="3" type="ORF">BSR29_05840</name>
</gene>
<protein>
    <submittedName>
        <fullName evidence="3">Uncharacterized protein</fullName>
    </submittedName>
</protein>
<organism evidence="3 4">
    <name type="scientific">Boudabousia liubingyangii</name>
    <dbReference type="NCBI Taxonomy" id="1921764"/>
    <lineage>
        <taxon>Bacteria</taxon>
        <taxon>Bacillati</taxon>
        <taxon>Actinomycetota</taxon>
        <taxon>Actinomycetes</taxon>
        <taxon>Actinomycetales</taxon>
        <taxon>Actinomycetaceae</taxon>
        <taxon>Boudabousia</taxon>
    </lineage>
</organism>
<dbReference type="EMBL" id="MQSV01000003">
    <property type="protein sequence ID" value="OKL47999.1"/>
    <property type="molecule type" value="Genomic_DNA"/>
</dbReference>
<feature type="transmembrane region" description="Helical" evidence="2">
    <location>
        <begin position="207"/>
        <end position="226"/>
    </location>
</feature>
<sequence length="229" mass="24376">MSDNNYPSYPQDPQAPQGGQDLPPQGPEAAQPQPGQTPAQAQPQPAQPYTQPNPSLQQPGQPYAQPNPSLQQPGQPYNPGRPLTPAEKMGFNPEILKSTFNAVSDWAYLLLGLAAVLGLLSIFLPFVVSGSQWAAYYEGLDGKLIGAGFVISAVLGLISLGSRKESNRTAAVSVSAFVAIAGGLYTMNEMRMLSGHTLFKFDFGAGFYMYIVASILLVVSAVGIFVSKR</sequence>
<feature type="region of interest" description="Disordered" evidence="1">
    <location>
        <begin position="1"/>
        <end position="89"/>
    </location>
</feature>
<keyword evidence="4" id="KW-1185">Reference proteome</keyword>
<evidence type="ECO:0000313" key="3">
    <source>
        <dbReference type="EMBL" id="OKL47999.1"/>
    </source>
</evidence>